<dbReference type="GO" id="GO:1902936">
    <property type="term" value="F:phosphatidylinositol bisphosphate binding"/>
    <property type="evidence" value="ECO:0007669"/>
    <property type="project" value="TreeGrafter"/>
</dbReference>
<dbReference type="InterPro" id="IPR001251">
    <property type="entry name" value="CRAL-TRIO_dom"/>
</dbReference>
<dbReference type="Proteomes" id="UP000693970">
    <property type="component" value="Unassembled WGS sequence"/>
</dbReference>
<evidence type="ECO:0000313" key="3">
    <source>
        <dbReference type="Proteomes" id="UP000693970"/>
    </source>
</evidence>
<gene>
    <name evidence="2" type="ORF">IV203_030065</name>
</gene>
<proteinExistence type="predicted"/>
<comment type="caution">
    <text evidence="2">The sequence shown here is derived from an EMBL/GenBank/DDBJ whole genome shotgun (WGS) entry which is preliminary data.</text>
</comment>
<evidence type="ECO:0000313" key="2">
    <source>
        <dbReference type="EMBL" id="KAG7367394.1"/>
    </source>
</evidence>
<reference evidence="2" key="2">
    <citation type="submission" date="2021-04" db="EMBL/GenBank/DDBJ databases">
        <authorList>
            <person name="Podell S."/>
        </authorList>
    </citation>
    <scope>NUCLEOTIDE SEQUENCE</scope>
    <source>
        <strain evidence="2">Hildebrandi</strain>
    </source>
</reference>
<name>A0A9K3Q3X5_9STRA</name>
<protein>
    <recommendedName>
        <fullName evidence="1">CRAL-TRIO domain-containing protein</fullName>
    </recommendedName>
</protein>
<reference evidence="2" key="1">
    <citation type="journal article" date="2021" name="Sci. Rep.">
        <title>Diploid genomic architecture of Nitzschia inconspicua, an elite biomass production diatom.</title>
        <authorList>
            <person name="Oliver A."/>
            <person name="Podell S."/>
            <person name="Pinowska A."/>
            <person name="Traller J.C."/>
            <person name="Smith S.R."/>
            <person name="McClure R."/>
            <person name="Beliaev A."/>
            <person name="Bohutskyi P."/>
            <person name="Hill E.A."/>
            <person name="Rabines A."/>
            <person name="Zheng H."/>
            <person name="Allen L.Z."/>
            <person name="Kuo A."/>
            <person name="Grigoriev I.V."/>
            <person name="Allen A.E."/>
            <person name="Hazlebeck D."/>
            <person name="Allen E.E."/>
        </authorList>
    </citation>
    <scope>NUCLEOTIDE SEQUENCE</scope>
    <source>
        <strain evidence="2">Hildebrandi</strain>
    </source>
</reference>
<evidence type="ECO:0000259" key="1">
    <source>
        <dbReference type="Pfam" id="PF13716"/>
    </source>
</evidence>
<dbReference type="PANTHER" id="PTHR10174">
    <property type="entry name" value="ALPHA-TOCOPHEROL TRANSFER PROTEIN-RELATED"/>
    <property type="match status" value="1"/>
</dbReference>
<keyword evidence="3" id="KW-1185">Reference proteome</keyword>
<sequence>MPVFSFTAPLITPEEEALERENLSKEQKAEVQEDLYGGSGCGWTKALYDVEQNDGFLTTKLQELEQALSEMTPNLLKDYNKAMETAPDVVQTESDPVKFLRCERYDVIAAAKRIQLYWKMRRKIFGDDRAFLPMTLHAAMKDDAHVIESLAIYSILPEDAHGRKVLFFDRIKIVAPQVDRDIALRCMFYMIQVISEDVHAQKHGFVCLNNMKGYDLYKNFDRLFFKQASVLMVECMPTKTKAYHLLAGSENGVMSLVLPVKKHIAAKELRLRMVVHFGTDYKIVDSLKPFGLSSKNVSHVVGGDFTEAEWTKWLSDRKETESLSEMNCSPRLSSVVHSFGSALSS</sequence>
<feature type="domain" description="CRAL-TRIO" evidence="1">
    <location>
        <begin position="162"/>
        <end position="277"/>
    </location>
</feature>
<dbReference type="OrthoDB" id="42195at2759"/>
<dbReference type="AlphaFoldDB" id="A0A9K3Q3X5"/>
<dbReference type="PANTHER" id="PTHR10174:SF208">
    <property type="entry name" value="CRAL-TRIO DOMAIN-CONTAINING PROTEIN DDB_G0278031"/>
    <property type="match status" value="1"/>
</dbReference>
<organism evidence="2 3">
    <name type="scientific">Nitzschia inconspicua</name>
    <dbReference type="NCBI Taxonomy" id="303405"/>
    <lineage>
        <taxon>Eukaryota</taxon>
        <taxon>Sar</taxon>
        <taxon>Stramenopiles</taxon>
        <taxon>Ochrophyta</taxon>
        <taxon>Bacillariophyta</taxon>
        <taxon>Bacillariophyceae</taxon>
        <taxon>Bacillariophycidae</taxon>
        <taxon>Bacillariales</taxon>
        <taxon>Bacillariaceae</taxon>
        <taxon>Nitzschia</taxon>
    </lineage>
</organism>
<dbReference type="GO" id="GO:0016020">
    <property type="term" value="C:membrane"/>
    <property type="evidence" value="ECO:0007669"/>
    <property type="project" value="TreeGrafter"/>
</dbReference>
<dbReference type="EMBL" id="JAGRRH010000007">
    <property type="protein sequence ID" value="KAG7367394.1"/>
    <property type="molecule type" value="Genomic_DNA"/>
</dbReference>
<accession>A0A9K3Q3X5</accession>
<dbReference type="Pfam" id="PF13716">
    <property type="entry name" value="CRAL_TRIO_2"/>
    <property type="match status" value="1"/>
</dbReference>